<organism evidence="2 3">
    <name type="scientific">Candidatus Collierbacteria bacterium GW2011_GWF1_44_12</name>
    <dbReference type="NCBI Taxonomy" id="1618402"/>
    <lineage>
        <taxon>Bacteria</taxon>
        <taxon>Candidatus Collieribacteriota</taxon>
    </lineage>
</organism>
<evidence type="ECO:0000256" key="1">
    <source>
        <dbReference type="SAM" id="Phobius"/>
    </source>
</evidence>
<keyword evidence="1" id="KW-1133">Transmembrane helix</keyword>
<protein>
    <submittedName>
        <fullName evidence="2">Uncharacterized protein</fullName>
    </submittedName>
</protein>
<sequence>MRYIVCIVLMIIGTIFIGVCAYSLTGKANTVAQREVGPHQTIYLTDSYIYTLDGTYTLKSANYFELIQGGDVRQSVYHEPEVGQEKGDYRLTDDLTGDWRIDGFATMYSRTNNTFTATHTTGDKVMNGFLIGLVALLVWALFMNAVSYFMDL</sequence>
<dbReference type="AlphaFoldDB" id="A0A0G1GTT3"/>
<feature type="transmembrane region" description="Helical" evidence="1">
    <location>
        <begin position="129"/>
        <end position="150"/>
    </location>
</feature>
<gene>
    <name evidence="2" type="ORF">UW26_C0028G0008</name>
</gene>
<keyword evidence="1" id="KW-0812">Transmembrane</keyword>
<feature type="transmembrane region" description="Helical" evidence="1">
    <location>
        <begin position="6"/>
        <end position="24"/>
    </location>
</feature>
<comment type="caution">
    <text evidence="2">The sequence shown here is derived from an EMBL/GenBank/DDBJ whole genome shotgun (WGS) entry which is preliminary data.</text>
</comment>
<evidence type="ECO:0000313" key="3">
    <source>
        <dbReference type="Proteomes" id="UP000034097"/>
    </source>
</evidence>
<reference evidence="2 3" key="1">
    <citation type="journal article" date="2015" name="Nature">
        <title>rRNA introns, odd ribosomes, and small enigmatic genomes across a large radiation of phyla.</title>
        <authorList>
            <person name="Brown C.T."/>
            <person name="Hug L.A."/>
            <person name="Thomas B.C."/>
            <person name="Sharon I."/>
            <person name="Castelle C.J."/>
            <person name="Singh A."/>
            <person name="Wilkins M.J."/>
            <person name="Williams K.H."/>
            <person name="Banfield J.F."/>
        </authorList>
    </citation>
    <scope>NUCLEOTIDE SEQUENCE [LARGE SCALE GENOMIC DNA]</scope>
</reference>
<evidence type="ECO:0000313" key="2">
    <source>
        <dbReference type="EMBL" id="KKT37633.1"/>
    </source>
</evidence>
<proteinExistence type="predicted"/>
<accession>A0A0G1GTT3</accession>
<dbReference type="EMBL" id="LCHQ01000028">
    <property type="protein sequence ID" value="KKT37633.1"/>
    <property type="molecule type" value="Genomic_DNA"/>
</dbReference>
<dbReference type="Proteomes" id="UP000034097">
    <property type="component" value="Unassembled WGS sequence"/>
</dbReference>
<keyword evidence="1" id="KW-0472">Membrane</keyword>
<name>A0A0G1GTT3_9BACT</name>